<protein>
    <submittedName>
        <fullName evidence="4">Transporter</fullName>
    </submittedName>
</protein>
<evidence type="ECO:0000259" key="3">
    <source>
        <dbReference type="Pfam" id="PF01364"/>
    </source>
</evidence>
<dbReference type="Proteomes" id="UP000664698">
    <property type="component" value="Unassembled WGS sequence"/>
</dbReference>
<dbReference type="CDD" id="cd02258">
    <property type="entry name" value="Peptidase_C25_N"/>
    <property type="match status" value="1"/>
</dbReference>
<dbReference type="Gene3D" id="3.40.50.1460">
    <property type="match status" value="1"/>
</dbReference>
<accession>A0ABS3BM80</accession>
<evidence type="ECO:0000313" key="4">
    <source>
        <dbReference type="EMBL" id="MBN7799455.1"/>
    </source>
</evidence>
<name>A0ABS3BM80_9BACT</name>
<dbReference type="Pfam" id="PF01364">
    <property type="entry name" value="Peptidase_C25"/>
    <property type="match status" value="1"/>
</dbReference>
<dbReference type="EMBL" id="JAFKCW010000001">
    <property type="protein sequence ID" value="MBN7799455.1"/>
    <property type="molecule type" value="Genomic_DNA"/>
</dbReference>
<dbReference type="InterPro" id="IPR029030">
    <property type="entry name" value="Caspase-like_dom_sf"/>
</dbReference>
<evidence type="ECO:0000256" key="2">
    <source>
        <dbReference type="SAM" id="SignalP"/>
    </source>
</evidence>
<reference evidence="4 5" key="1">
    <citation type="submission" date="2021-03" db="EMBL/GenBank/DDBJ databases">
        <title>novel species isolated from a fishpond in China.</title>
        <authorList>
            <person name="Lu H."/>
            <person name="Cai Z."/>
        </authorList>
    </citation>
    <scope>NUCLEOTIDE SEQUENCE [LARGE SCALE GENOMIC DNA]</scope>
    <source>
        <strain evidence="4 5">JCM 31546</strain>
    </source>
</reference>
<dbReference type="SUPFAM" id="SSF52129">
    <property type="entry name" value="Caspase-like"/>
    <property type="match status" value="1"/>
</dbReference>
<evidence type="ECO:0000256" key="1">
    <source>
        <dbReference type="ARBA" id="ARBA00022729"/>
    </source>
</evidence>
<feature type="signal peptide" evidence="2">
    <location>
        <begin position="1"/>
        <end position="25"/>
    </location>
</feature>
<keyword evidence="5" id="KW-1185">Reference proteome</keyword>
<organism evidence="4 5">
    <name type="scientific">Algoriphagus aestuariicola</name>
    <dbReference type="NCBI Taxonomy" id="1852016"/>
    <lineage>
        <taxon>Bacteria</taxon>
        <taxon>Pseudomonadati</taxon>
        <taxon>Bacteroidota</taxon>
        <taxon>Cytophagia</taxon>
        <taxon>Cytophagales</taxon>
        <taxon>Cyclobacteriaceae</taxon>
        <taxon>Algoriphagus</taxon>
    </lineage>
</organism>
<feature type="chain" id="PRO_5047447335" evidence="2">
    <location>
        <begin position="26"/>
        <end position="1677"/>
    </location>
</feature>
<proteinExistence type="predicted"/>
<sequence>MGKMSLKKSLLGFLLLIFAVSSVRAQIPVWYDYSLTYYKIPTAQDGIYRISAESLQASGINTSSVDPRMIRVYHRGQEVAIHVEGESDGKIDPQDFIDFYGIRNDAELDKKLYSKLPAVPNPYYNLYTDTTAFFLTVTPGTPGKRMSQRASPAGNLPQAISFETEQLQVLSDQFSLGAEYALGFRLSTYDQGEGWMGTQITKGSARDLVFSNLGTVLNAGSAKLEIGLVGRSVHPHLAVISAGPATGTQRALTQASFTGYESLQLTLDLQMSDFNANGTLVVKVIPQGPESVDNLSIAYAKITYRRPIQNGDFSARLMSFPAGNQRTVIAQVQQNYVAVDVSDRYNAKKVSVSKSGSTLSFTASVPEQPSKIWIQPEQSLNLVGTMQAVKFRNYLAQPANYILVGHRELEKPSSKYPNPLRKYAEHRASALGGGFDTLVVRMEELYDQFAYGEMSPVALQQFLKAYYPVHKPTHLFLAARSLAIYSQARLNNQNVFYRKAPQAFAFQDLIPVGGYPFSDNVYVLDIDPENPELPAMAVGRIPAKNSQQVADYLDKAIEKDQVGVTEPWQKELVHLSGGVSEFELERYFGFLNGFKAIAEGPFLGGNVTTYRKRSNSVVEVIDISGDLNEGRSMLTFFGHGSPTVIDIEIGFASDPTLGYANKGKYPVMLFNGCDYGSAFTTTYTQGEDWVITPEKGAISIMANSSIGVDVYLRRYSDAFYRYAFGDSSMIYRTLGEVKVNAERNFVELYGTSPLNYSHMEQMILLGDPGVRIFPANKPDYALKTEEVTLGTFDGAPLSAISDSLKLSFVLRNLGITNPDSLDFKVSRKLPDGTVVEFEPVKVPAISRADTLFFSVPNFLVDAAGDNQFTISVNNERVVDEMTYANNSIVYSAFIPLSGTINLFPMDFGIVSQKDISLLTQAPGKLTENRTLIVQLDTTINFNSAFRKEIRSTTSGLVEWPVSLLGGSDSVTYYWRSRYEEPKVGETDAWTNSSFSYIPNSGNGWTQRENDQLDQSGLENLQLDASRASWQYIRQKTGIEVFTVGAGVDTLNFRNTQFYYDQIPQIIDNVNNANSRLCPNGTLGLVAIDQKSLLPYLAIPVPGFDILDSRACGRVPQMIQSIQNAWITTPGNNTLQEYVTGVKDGDYVVIFSVGNVTFDAWPERAYQSLKEFGANEATLRNLKTGDPYILYGRKGMRAGEAIEIVGNPNFEVPPSQQTLSFESEVEGYFTNGVILTPKIGPASSWERFFQNVNARNWINEEEFTGFDILGVRESGEEEVLVAGALDSEIDLSSISPASYPYLRLRYSMDDPNSTQPAQLDRWQVNFEGVPEGVLLERNPGERIRLREGQSASIDFVFKNASVYNFLDSIQVDWKMTNLNTKKTENFSKKLPALKAGEQIEFAVEFNSIGRSGETELEVFANPRIQSEQTYRNNLIDLGVAFEVEGDNSTSLLDVNFDGIYIMDGDLVSPNVMVTALLKNDQSLLYKTDTLGMEIFVKKNCETCQFEKINFSNPDLSWTPASEDEDFRVSFVPGPLEDGLYTLRITNEDSPQPYEITFEVVNESQITNFYPYPNPFSTSVRFVFTLTGSEIPDEIKIQIMTVTGKVVREILQNELGPIRIGNNITEYAWDGRDEFGDQLANGVYVYRVLIRKNGQFMEHRPTAGDRGFTKGYGKMYLLR</sequence>
<dbReference type="InterPro" id="IPR029031">
    <property type="entry name" value="Gingipain_N_sf"/>
</dbReference>
<feature type="domain" description="Gingipain" evidence="3">
    <location>
        <begin position="417"/>
        <end position="771"/>
    </location>
</feature>
<dbReference type="Gene3D" id="2.60.40.4070">
    <property type="match status" value="1"/>
</dbReference>
<comment type="caution">
    <text evidence="4">The sequence shown here is derived from an EMBL/GenBank/DDBJ whole genome shotgun (WGS) entry which is preliminary data.</text>
</comment>
<dbReference type="InterPro" id="IPR001769">
    <property type="entry name" value="Gingipain"/>
</dbReference>
<dbReference type="Gene3D" id="3.40.50.10390">
    <property type="entry name" value="Gingipain r, domain 1"/>
    <property type="match status" value="1"/>
</dbReference>
<keyword evidence="1 2" id="KW-0732">Signal</keyword>
<evidence type="ECO:0000313" key="5">
    <source>
        <dbReference type="Proteomes" id="UP000664698"/>
    </source>
</evidence>
<gene>
    <name evidence="4" type="ORF">J0A67_01215</name>
</gene>